<keyword evidence="6" id="KW-0597">Phosphoprotein</keyword>
<dbReference type="AlphaFoldDB" id="A0A5R9FYF8"/>
<dbReference type="Gene3D" id="1.25.40.10">
    <property type="entry name" value="Tetratricopeptide repeat domain"/>
    <property type="match status" value="1"/>
</dbReference>
<dbReference type="InterPro" id="IPR016032">
    <property type="entry name" value="Sig_transdc_resp-reg_C-effctor"/>
</dbReference>
<evidence type="ECO:0000313" key="11">
    <source>
        <dbReference type="Proteomes" id="UP000309676"/>
    </source>
</evidence>
<keyword evidence="2" id="KW-0902">Two-component regulatory system</keyword>
<feature type="modified residue" description="4-aspartylphosphate" evidence="6">
    <location>
        <position position="53"/>
    </location>
</feature>
<gene>
    <name evidence="10" type="ORF">FE782_30360</name>
</gene>
<dbReference type="GO" id="GO:0003677">
    <property type="term" value="F:DNA binding"/>
    <property type="evidence" value="ECO:0007669"/>
    <property type="project" value="UniProtKB-UniRule"/>
</dbReference>
<dbReference type="PROSITE" id="PS51755">
    <property type="entry name" value="OMPR_PHOB"/>
    <property type="match status" value="1"/>
</dbReference>
<evidence type="ECO:0000256" key="4">
    <source>
        <dbReference type="ARBA" id="ARBA00023125"/>
    </source>
</evidence>
<dbReference type="EMBL" id="VCIW01000034">
    <property type="protein sequence ID" value="TLS48521.1"/>
    <property type="molecule type" value="Genomic_DNA"/>
</dbReference>
<evidence type="ECO:0000256" key="5">
    <source>
        <dbReference type="ARBA" id="ARBA00023163"/>
    </source>
</evidence>
<dbReference type="GO" id="GO:0006355">
    <property type="term" value="P:regulation of DNA-templated transcription"/>
    <property type="evidence" value="ECO:0007669"/>
    <property type="project" value="InterPro"/>
</dbReference>
<comment type="caution">
    <text evidence="10">The sequence shown here is derived from an EMBL/GenBank/DDBJ whole genome shotgun (WGS) entry which is preliminary data.</text>
</comment>
<dbReference type="OrthoDB" id="3190595at2"/>
<name>A0A5R9FYF8_9BACL</name>
<comment type="similarity">
    <text evidence="1">Belongs to the AfsR/DnrI/RedD regulatory family.</text>
</comment>
<sequence length="377" mass="44102">MKVVLIDDELLALSYLEHQLQDIADIDVAAKFVDPEKGTAYILDHDVDVAFLDIHLPEVNGVELAERLLERKPKLNVVFCTAYDEYAIKAFELNALDYLMKPVGKERLAVTLQRIQERLGGDADSGASATAPLRMKLFQQVLIEADGKPLAPIRWRTAKAQELFLYLLQHRGQLVRKSALVELLWPEYEPNKAFSQLYTAVYHIRKTLEPMNTRFHLSNATEGYILDVDHVRLDVEEWEQRLQTLLPVDDRTIEEIEQVMAAYTGDYLQDYEYVWAESERFRLKLLWVRAMTESAEWYASCRNYMKAIEKYFEICNRQPLAEEARFALMKLYAATNNHLSVHRQYRELTTVLLEEVGERPSPYITEWYLQWKMENKE</sequence>
<dbReference type="RefSeq" id="WP_138198105.1">
    <property type="nucleotide sequence ID" value="NZ_VCIW01000034.1"/>
</dbReference>
<dbReference type="Gene3D" id="1.10.10.10">
    <property type="entry name" value="Winged helix-like DNA-binding domain superfamily/Winged helix DNA-binding domain"/>
    <property type="match status" value="1"/>
</dbReference>
<evidence type="ECO:0000313" key="10">
    <source>
        <dbReference type="EMBL" id="TLS48521.1"/>
    </source>
</evidence>
<dbReference type="InterPro" id="IPR036388">
    <property type="entry name" value="WH-like_DNA-bd_sf"/>
</dbReference>
<evidence type="ECO:0000256" key="2">
    <source>
        <dbReference type="ARBA" id="ARBA00023012"/>
    </source>
</evidence>
<dbReference type="SMART" id="SM00862">
    <property type="entry name" value="Trans_reg_C"/>
    <property type="match status" value="1"/>
</dbReference>
<dbReference type="InterPro" id="IPR001867">
    <property type="entry name" value="OmpR/PhoB-type_DNA-bd"/>
</dbReference>
<keyword evidence="5" id="KW-0804">Transcription</keyword>
<dbReference type="SMART" id="SM00448">
    <property type="entry name" value="REC"/>
    <property type="match status" value="1"/>
</dbReference>
<protein>
    <submittedName>
        <fullName evidence="10">Response regulator</fullName>
    </submittedName>
</protein>
<dbReference type="InterPro" id="IPR051677">
    <property type="entry name" value="AfsR-DnrI-RedD_regulator"/>
</dbReference>
<dbReference type="InterPro" id="IPR011990">
    <property type="entry name" value="TPR-like_helical_dom_sf"/>
</dbReference>
<dbReference type="PANTHER" id="PTHR35807">
    <property type="entry name" value="TRANSCRIPTIONAL REGULATOR REDD-RELATED"/>
    <property type="match status" value="1"/>
</dbReference>
<feature type="DNA-binding region" description="OmpR/PhoB-type" evidence="7">
    <location>
        <begin position="125"/>
        <end position="228"/>
    </location>
</feature>
<keyword evidence="11" id="KW-1185">Reference proteome</keyword>
<evidence type="ECO:0000259" key="9">
    <source>
        <dbReference type="PROSITE" id="PS51755"/>
    </source>
</evidence>
<dbReference type="SUPFAM" id="SSF52172">
    <property type="entry name" value="CheY-like"/>
    <property type="match status" value="1"/>
</dbReference>
<evidence type="ECO:0000256" key="1">
    <source>
        <dbReference type="ARBA" id="ARBA00005820"/>
    </source>
</evidence>
<dbReference type="InterPro" id="IPR011006">
    <property type="entry name" value="CheY-like_superfamily"/>
</dbReference>
<evidence type="ECO:0000259" key="8">
    <source>
        <dbReference type="PROSITE" id="PS50110"/>
    </source>
</evidence>
<proteinExistence type="inferred from homology"/>
<dbReference type="PROSITE" id="PS50110">
    <property type="entry name" value="RESPONSE_REGULATORY"/>
    <property type="match status" value="1"/>
</dbReference>
<reference evidence="10 11" key="1">
    <citation type="submission" date="2019-05" db="EMBL/GenBank/DDBJ databases">
        <authorList>
            <person name="Narsing Rao M.P."/>
            <person name="Li W.J."/>
        </authorList>
    </citation>
    <scope>NUCLEOTIDE SEQUENCE [LARGE SCALE GENOMIC DNA]</scope>
    <source>
        <strain evidence="10 11">SYSU_K30003</strain>
    </source>
</reference>
<dbReference type="GO" id="GO:0000160">
    <property type="term" value="P:phosphorelay signal transduction system"/>
    <property type="evidence" value="ECO:0007669"/>
    <property type="project" value="UniProtKB-KW"/>
</dbReference>
<keyword evidence="3" id="KW-0805">Transcription regulation</keyword>
<feature type="domain" description="Response regulatory" evidence="8">
    <location>
        <begin position="2"/>
        <end position="116"/>
    </location>
</feature>
<dbReference type="SUPFAM" id="SSF46894">
    <property type="entry name" value="C-terminal effector domain of the bipartite response regulators"/>
    <property type="match status" value="1"/>
</dbReference>
<dbReference type="SMART" id="SM01043">
    <property type="entry name" value="BTAD"/>
    <property type="match status" value="1"/>
</dbReference>
<dbReference type="InterPro" id="IPR005158">
    <property type="entry name" value="BTAD"/>
</dbReference>
<organism evidence="10 11">
    <name type="scientific">Paenibacillus antri</name>
    <dbReference type="NCBI Taxonomy" id="2582848"/>
    <lineage>
        <taxon>Bacteria</taxon>
        <taxon>Bacillati</taxon>
        <taxon>Bacillota</taxon>
        <taxon>Bacilli</taxon>
        <taxon>Bacillales</taxon>
        <taxon>Paenibacillaceae</taxon>
        <taxon>Paenibacillus</taxon>
    </lineage>
</organism>
<evidence type="ECO:0000256" key="7">
    <source>
        <dbReference type="PROSITE-ProRule" id="PRU01091"/>
    </source>
</evidence>
<evidence type="ECO:0000256" key="6">
    <source>
        <dbReference type="PROSITE-ProRule" id="PRU00169"/>
    </source>
</evidence>
<accession>A0A5R9FYF8</accession>
<evidence type="ECO:0000256" key="3">
    <source>
        <dbReference type="ARBA" id="ARBA00023015"/>
    </source>
</evidence>
<dbReference type="PANTHER" id="PTHR35807:SF2">
    <property type="entry name" value="TRANSCRIPTIONAL ACTIVATOR DOMAIN"/>
    <property type="match status" value="1"/>
</dbReference>
<dbReference type="Gene3D" id="3.40.50.2300">
    <property type="match status" value="1"/>
</dbReference>
<keyword evidence="4 7" id="KW-0238">DNA-binding</keyword>
<dbReference type="Pfam" id="PF00072">
    <property type="entry name" value="Response_reg"/>
    <property type="match status" value="1"/>
</dbReference>
<dbReference type="SUPFAM" id="SSF48452">
    <property type="entry name" value="TPR-like"/>
    <property type="match status" value="1"/>
</dbReference>
<feature type="domain" description="OmpR/PhoB-type" evidence="9">
    <location>
        <begin position="125"/>
        <end position="228"/>
    </location>
</feature>
<dbReference type="InterPro" id="IPR001789">
    <property type="entry name" value="Sig_transdc_resp-reg_receiver"/>
</dbReference>
<dbReference type="Proteomes" id="UP000309676">
    <property type="component" value="Unassembled WGS sequence"/>
</dbReference>
<dbReference type="Pfam" id="PF03704">
    <property type="entry name" value="BTAD"/>
    <property type="match status" value="1"/>
</dbReference>